<comment type="caution">
    <text evidence="9">The sequence shown here is derived from an EMBL/GenBank/DDBJ whole genome shotgun (WGS) entry which is preliminary data.</text>
</comment>
<dbReference type="PATRIC" id="fig|294.132.peg.1452"/>
<feature type="domain" description="NfeD integral membrane" evidence="8">
    <location>
        <begin position="40"/>
        <end position="109"/>
    </location>
</feature>
<evidence type="ECO:0000256" key="5">
    <source>
        <dbReference type="SAM" id="Phobius"/>
    </source>
</evidence>
<comment type="subcellular location">
    <subcellularLocation>
        <location evidence="1">Membrane</location>
        <topology evidence="1">Multi-pass membrane protein</topology>
    </subcellularLocation>
</comment>
<dbReference type="OrthoDB" id="5289056at2"/>
<protein>
    <submittedName>
        <fullName evidence="9">Serine protease</fullName>
    </submittedName>
</protein>
<reference evidence="9 10" key="1">
    <citation type="submission" date="2015-03" db="EMBL/GenBank/DDBJ databases">
        <title>Comparative genomics of Pseudomonas insights into diversity of traits involved in vanlence and defense.</title>
        <authorList>
            <person name="Qin Y."/>
        </authorList>
    </citation>
    <scope>NUCLEOTIDE SEQUENCE [LARGE SCALE GENOMIC DNA]</scope>
    <source>
        <strain evidence="9 10">C8</strain>
    </source>
</reference>
<dbReference type="Gene3D" id="2.40.50.140">
    <property type="entry name" value="Nucleic acid-binding proteins"/>
    <property type="match status" value="1"/>
</dbReference>
<feature type="transmembrane region" description="Helical" evidence="5">
    <location>
        <begin position="42"/>
        <end position="58"/>
    </location>
</feature>
<keyword evidence="9" id="KW-0378">Hydrolase</keyword>
<dbReference type="InterPro" id="IPR052165">
    <property type="entry name" value="Membrane_assoc_protease"/>
</dbReference>
<evidence type="ECO:0000313" key="9">
    <source>
        <dbReference type="EMBL" id="KJZ45828.1"/>
    </source>
</evidence>
<name>A0A0F4TN03_PSEFL</name>
<sequence length="189" mass="19446">MQSHSTTLPEGQVITRCCAVALLLALSGSAGAADTVVVLLPNPVGIWLITFGIAFLIAEAALPNYGVIGLGGIVMFVIGAVILSNTEVPVPLMIGLGLISALLLIYLVFHALKTRPRHTVSGDAGLVGSETPVTSVQLGNAYGGWVHLQGERWQVLSATPLQPGQQVRVVGRKGLLLQVAAADAAPGGE</sequence>
<feature type="domain" description="NfeD-like C-terminal" evidence="7">
    <location>
        <begin position="125"/>
        <end position="179"/>
    </location>
</feature>
<dbReference type="AlphaFoldDB" id="A0A0F4TN03"/>
<keyword evidence="3 5" id="KW-1133">Transmembrane helix</keyword>
<dbReference type="Pfam" id="PF01957">
    <property type="entry name" value="NfeD"/>
    <property type="match status" value="1"/>
</dbReference>
<dbReference type="GO" id="GO:0006508">
    <property type="term" value="P:proteolysis"/>
    <property type="evidence" value="ECO:0007669"/>
    <property type="project" value="UniProtKB-KW"/>
</dbReference>
<dbReference type="GO" id="GO:0016020">
    <property type="term" value="C:membrane"/>
    <property type="evidence" value="ECO:0007669"/>
    <property type="project" value="UniProtKB-SubCell"/>
</dbReference>
<evidence type="ECO:0000259" key="7">
    <source>
        <dbReference type="Pfam" id="PF01957"/>
    </source>
</evidence>
<evidence type="ECO:0000256" key="2">
    <source>
        <dbReference type="ARBA" id="ARBA00022692"/>
    </source>
</evidence>
<evidence type="ECO:0000259" key="8">
    <source>
        <dbReference type="Pfam" id="PF24961"/>
    </source>
</evidence>
<organism evidence="9 10">
    <name type="scientific">Pseudomonas fluorescens</name>
    <dbReference type="NCBI Taxonomy" id="294"/>
    <lineage>
        <taxon>Bacteria</taxon>
        <taxon>Pseudomonadati</taxon>
        <taxon>Pseudomonadota</taxon>
        <taxon>Gammaproteobacteria</taxon>
        <taxon>Pseudomonadales</taxon>
        <taxon>Pseudomonadaceae</taxon>
        <taxon>Pseudomonas</taxon>
    </lineage>
</organism>
<evidence type="ECO:0000313" key="10">
    <source>
        <dbReference type="Proteomes" id="UP000033588"/>
    </source>
</evidence>
<evidence type="ECO:0000256" key="1">
    <source>
        <dbReference type="ARBA" id="ARBA00004141"/>
    </source>
</evidence>
<keyword evidence="4 5" id="KW-0472">Membrane</keyword>
<feature type="signal peptide" evidence="6">
    <location>
        <begin position="1"/>
        <end position="32"/>
    </location>
</feature>
<dbReference type="InterPro" id="IPR012340">
    <property type="entry name" value="NA-bd_OB-fold"/>
</dbReference>
<evidence type="ECO:0000256" key="6">
    <source>
        <dbReference type="SAM" id="SignalP"/>
    </source>
</evidence>
<dbReference type="PANTHER" id="PTHR33507">
    <property type="entry name" value="INNER MEMBRANE PROTEIN YBBJ"/>
    <property type="match status" value="1"/>
</dbReference>
<gene>
    <name evidence="9" type="ORF">VC35_13435</name>
</gene>
<feature type="transmembrane region" description="Helical" evidence="5">
    <location>
        <begin position="65"/>
        <end position="84"/>
    </location>
</feature>
<proteinExistence type="predicted"/>
<dbReference type="GO" id="GO:0008233">
    <property type="term" value="F:peptidase activity"/>
    <property type="evidence" value="ECO:0007669"/>
    <property type="project" value="UniProtKB-KW"/>
</dbReference>
<dbReference type="Pfam" id="PF24961">
    <property type="entry name" value="NfeD_membrane"/>
    <property type="match status" value="1"/>
</dbReference>
<dbReference type="InterPro" id="IPR002810">
    <property type="entry name" value="NfeD-like_C"/>
</dbReference>
<keyword evidence="9" id="KW-0645">Protease</keyword>
<dbReference type="EMBL" id="LACC01000016">
    <property type="protein sequence ID" value="KJZ45828.1"/>
    <property type="molecule type" value="Genomic_DNA"/>
</dbReference>
<keyword evidence="2 5" id="KW-0812">Transmembrane</keyword>
<feature type="chain" id="PRO_5002479155" evidence="6">
    <location>
        <begin position="33"/>
        <end position="189"/>
    </location>
</feature>
<dbReference type="Proteomes" id="UP000033588">
    <property type="component" value="Unassembled WGS sequence"/>
</dbReference>
<keyword evidence="6" id="KW-0732">Signal</keyword>
<accession>A0A0F4TN03</accession>
<feature type="transmembrane region" description="Helical" evidence="5">
    <location>
        <begin position="90"/>
        <end position="109"/>
    </location>
</feature>
<dbReference type="PANTHER" id="PTHR33507:SF4">
    <property type="entry name" value="NODULATION COMPETITIVENESS PROTEIN NFED"/>
    <property type="match status" value="1"/>
</dbReference>
<evidence type="ECO:0000256" key="4">
    <source>
        <dbReference type="ARBA" id="ARBA00023136"/>
    </source>
</evidence>
<dbReference type="SUPFAM" id="SSF141322">
    <property type="entry name" value="NfeD domain-like"/>
    <property type="match status" value="1"/>
</dbReference>
<dbReference type="InterPro" id="IPR056739">
    <property type="entry name" value="NfeD_membrane"/>
</dbReference>
<evidence type="ECO:0000256" key="3">
    <source>
        <dbReference type="ARBA" id="ARBA00022989"/>
    </source>
</evidence>